<dbReference type="Gene3D" id="3.30.750.140">
    <property type="match status" value="1"/>
</dbReference>
<dbReference type="AlphaFoldDB" id="A0A6L5JWG3"/>
<gene>
    <name evidence="3" type="ORF">GHK24_07325</name>
</gene>
<dbReference type="CDD" id="cd17470">
    <property type="entry name" value="T3SS_Flik_C"/>
    <property type="match status" value="1"/>
</dbReference>
<feature type="compositionally biased region" description="Polar residues" evidence="1">
    <location>
        <begin position="191"/>
        <end position="200"/>
    </location>
</feature>
<feature type="region of interest" description="Disordered" evidence="1">
    <location>
        <begin position="189"/>
        <end position="257"/>
    </location>
</feature>
<organism evidence="3 4">
    <name type="scientific">Rhodocyclus tenuis</name>
    <name type="common">Rhodospirillum tenue</name>
    <dbReference type="NCBI Taxonomy" id="1066"/>
    <lineage>
        <taxon>Bacteria</taxon>
        <taxon>Pseudomonadati</taxon>
        <taxon>Pseudomonadota</taxon>
        <taxon>Betaproteobacteria</taxon>
        <taxon>Rhodocyclales</taxon>
        <taxon>Rhodocyclaceae</taxon>
        <taxon>Rhodocyclus</taxon>
    </lineage>
</organism>
<feature type="compositionally biased region" description="Low complexity" evidence="1">
    <location>
        <begin position="202"/>
        <end position="223"/>
    </location>
</feature>
<feature type="compositionally biased region" description="Polar residues" evidence="1">
    <location>
        <begin position="224"/>
        <end position="237"/>
    </location>
</feature>
<dbReference type="EMBL" id="WIXJ01000004">
    <property type="protein sequence ID" value="MQY51579.1"/>
    <property type="molecule type" value="Genomic_DNA"/>
</dbReference>
<dbReference type="InterPro" id="IPR038610">
    <property type="entry name" value="FliK-like_C_sf"/>
</dbReference>
<evidence type="ECO:0000256" key="1">
    <source>
        <dbReference type="SAM" id="MobiDB-lite"/>
    </source>
</evidence>
<comment type="caution">
    <text evidence="3">The sequence shown here is derived from an EMBL/GenBank/DDBJ whole genome shotgun (WGS) entry which is preliminary data.</text>
</comment>
<proteinExistence type="predicted"/>
<reference evidence="3 4" key="1">
    <citation type="submission" date="2019-10" db="EMBL/GenBank/DDBJ databases">
        <title>Whole-genome sequence of the purple nonsulfur photosynthetic bacterium Rhodocyclus tenuis.</title>
        <authorList>
            <person name="Kyndt J.A."/>
            <person name="Meyer T.E."/>
        </authorList>
    </citation>
    <scope>NUCLEOTIDE SEQUENCE [LARGE SCALE GENOMIC DNA]</scope>
    <source>
        <strain evidence="3 4">DSM 110</strain>
    </source>
</reference>
<dbReference type="InterPro" id="IPR021136">
    <property type="entry name" value="Flagellar_hook_control-like_C"/>
</dbReference>
<dbReference type="Proteomes" id="UP000480275">
    <property type="component" value="Unassembled WGS sequence"/>
</dbReference>
<name>A0A6L5JWG3_RHOTE</name>
<evidence type="ECO:0000259" key="2">
    <source>
        <dbReference type="Pfam" id="PF02120"/>
    </source>
</evidence>
<accession>A0A6L5JWG3</accession>
<sequence length="397" mass="41972">MIPADVISRMQVSTGDSSARPQVVARDVSDKLTTIAPGQRLLAEILAVLPNGAYRAVINQREITLALPFAAKTGDTLELEAVESDGKVTLAVVGNKSGPANGEAVSTTLSRTGQFITDLLNTPRQNRGDAGALPLNNGAPITNTPPKDAADLLPQLKQAITQSGMFYEAHQRGWLEGRVDTAELLQEPQGRLSTTQNANERASAQAGAETEANANTATTSAQTKPTETNNDARSTPQAGSSDTSGSKAATATGANAPMLAPETLPVVRQQLESLAAQQFVWQGQVWPGQDMRWQISEEEPRQDSEGGGDGSDAPEWRTQMRLTLPNLGEIDARIGLRGNGIRLDIEAGDEQTQALLRSAMSELRVQLDNAGLSLSAFGVTPIAEAPPASPEDVRQDA</sequence>
<dbReference type="OrthoDB" id="5296742at2"/>
<evidence type="ECO:0000313" key="3">
    <source>
        <dbReference type="EMBL" id="MQY51579.1"/>
    </source>
</evidence>
<protein>
    <recommendedName>
        <fullName evidence="2">Flagellar hook-length control protein-like C-terminal domain-containing protein</fullName>
    </recommendedName>
</protein>
<feature type="domain" description="Flagellar hook-length control protein-like C-terminal" evidence="2">
    <location>
        <begin position="312"/>
        <end position="380"/>
    </location>
</feature>
<evidence type="ECO:0000313" key="4">
    <source>
        <dbReference type="Proteomes" id="UP000480275"/>
    </source>
</evidence>
<feature type="region of interest" description="Disordered" evidence="1">
    <location>
        <begin position="128"/>
        <end position="147"/>
    </location>
</feature>
<feature type="compositionally biased region" description="Low complexity" evidence="1">
    <location>
        <begin position="238"/>
        <end position="256"/>
    </location>
</feature>
<dbReference type="Pfam" id="PF02120">
    <property type="entry name" value="Flg_hook"/>
    <property type="match status" value="1"/>
</dbReference>